<feature type="transmembrane region" description="Helical" evidence="1">
    <location>
        <begin position="115"/>
        <end position="135"/>
    </location>
</feature>
<feature type="transmembrane region" description="Helical" evidence="1">
    <location>
        <begin position="20"/>
        <end position="43"/>
    </location>
</feature>
<dbReference type="RefSeq" id="WP_170822141.1">
    <property type="nucleotide sequence ID" value="NZ_JAAOXG010000027.1"/>
</dbReference>
<protein>
    <submittedName>
        <fullName evidence="2">ABC-2 transporter permease</fullName>
    </submittedName>
</protein>
<dbReference type="Pfam" id="PF13346">
    <property type="entry name" value="ABC2_membrane_5"/>
    <property type="match status" value="1"/>
</dbReference>
<evidence type="ECO:0000313" key="3">
    <source>
        <dbReference type="Proteomes" id="UP000539052"/>
    </source>
</evidence>
<keyword evidence="1" id="KW-1133">Transmembrane helix</keyword>
<evidence type="ECO:0000313" key="2">
    <source>
        <dbReference type="EMBL" id="NNJ30959.1"/>
    </source>
</evidence>
<dbReference type="InterPro" id="IPR025699">
    <property type="entry name" value="ABC2_memb-like"/>
</dbReference>
<evidence type="ECO:0000256" key="1">
    <source>
        <dbReference type="SAM" id="Phobius"/>
    </source>
</evidence>
<comment type="caution">
    <text evidence="2">The sequence shown here is derived from an EMBL/GenBank/DDBJ whole genome shotgun (WGS) entry which is preliminary data.</text>
</comment>
<accession>A0ABX1VRA1</accession>
<keyword evidence="3" id="KW-1185">Reference proteome</keyword>
<keyword evidence="1" id="KW-0472">Membrane</keyword>
<name>A0ABX1VRA1_9FIRM</name>
<reference evidence="2 3" key="1">
    <citation type="submission" date="2020-03" db="EMBL/GenBank/DDBJ databases">
        <title>Genome Sequence of industrial isolate, B5A.</title>
        <authorList>
            <person name="Sharma S."/>
            <person name="Patil P.B."/>
            <person name="Korpole S."/>
        </authorList>
    </citation>
    <scope>NUCLEOTIDE SEQUENCE [LARGE SCALE GENOMIC DNA]</scope>
    <source>
        <strain evidence="2 3">PI-S10-B5A</strain>
    </source>
</reference>
<feature type="transmembrane region" description="Helical" evidence="1">
    <location>
        <begin position="147"/>
        <end position="164"/>
    </location>
</feature>
<feature type="transmembrane region" description="Helical" evidence="1">
    <location>
        <begin position="184"/>
        <end position="207"/>
    </location>
</feature>
<keyword evidence="1" id="KW-0812">Transmembrane</keyword>
<gene>
    <name evidence="2" type="ORF">G9470_14305</name>
</gene>
<organism evidence="2 3">
    <name type="scientific">Lacrimispora defluvii</name>
    <dbReference type="NCBI Taxonomy" id="2719233"/>
    <lineage>
        <taxon>Bacteria</taxon>
        <taxon>Bacillati</taxon>
        <taxon>Bacillota</taxon>
        <taxon>Clostridia</taxon>
        <taxon>Lachnospirales</taxon>
        <taxon>Lachnospiraceae</taxon>
        <taxon>Lacrimispora</taxon>
    </lineage>
</organism>
<dbReference type="EMBL" id="JAAOXG010000027">
    <property type="protein sequence ID" value="NNJ30959.1"/>
    <property type="molecule type" value="Genomic_DNA"/>
</dbReference>
<proteinExistence type="predicted"/>
<feature type="transmembrane region" description="Helical" evidence="1">
    <location>
        <begin position="82"/>
        <end position="103"/>
    </location>
</feature>
<dbReference type="Proteomes" id="UP000539052">
    <property type="component" value="Unassembled WGS sequence"/>
</dbReference>
<sequence>MKGLLIKDLLLLKNQQRFFLLVFFMSAGMLLVDVNTFFVINYVTLISTMFTLSSISYDEFDNGYAFLFTLPITRNQYAAEKYVFGFVTGGSAWIIMTVFVVIMNFVRGRVGTLELVITALLYLLISLLFMAVVVPVQLKFGTEKGRIVLIFIIGVIFAAGFIVVKAAKTFQLDLSTAATALTAFAAGSVITVLFLISLAAIFVSYFISVNIMKKKQF</sequence>